<proteinExistence type="predicted"/>
<dbReference type="Proteomes" id="UP000180043">
    <property type="component" value="Unassembled WGS sequence"/>
</dbReference>
<evidence type="ECO:0000313" key="1">
    <source>
        <dbReference type="EMBL" id="OHU57048.1"/>
    </source>
</evidence>
<dbReference type="EMBL" id="MLIQ01000014">
    <property type="protein sequence ID" value="OHU57048.1"/>
    <property type="molecule type" value="Genomic_DNA"/>
</dbReference>
<dbReference type="AlphaFoldDB" id="A0A1S1LTN7"/>
<sequence length="72" mass="7385">MTNIVDLQNLLGISDSGDDLRGLPEMLDRSDPCDSAACARPGNDGNGFHSVLVGRGGWGKSPIIVGTGGDSE</sequence>
<accession>A0A1S1LTN7</accession>
<organism evidence="1 2">
    <name type="scientific">Mycobacteroides chelonae</name>
    <name type="common">Mycobacterium chelonae</name>
    <dbReference type="NCBI Taxonomy" id="1774"/>
    <lineage>
        <taxon>Bacteria</taxon>
        <taxon>Bacillati</taxon>
        <taxon>Actinomycetota</taxon>
        <taxon>Actinomycetes</taxon>
        <taxon>Mycobacteriales</taxon>
        <taxon>Mycobacteriaceae</taxon>
        <taxon>Mycobacteroides</taxon>
    </lineage>
</organism>
<comment type="caution">
    <text evidence="1">The sequence shown here is derived from an EMBL/GenBank/DDBJ whole genome shotgun (WGS) entry which is preliminary data.</text>
</comment>
<protein>
    <submittedName>
        <fullName evidence="1">Uncharacterized protein</fullName>
    </submittedName>
</protein>
<evidence type="ECO:0000313" key="2">
    <source>
        <dbReference type="Proteomes" id="UP000180043"/>
    </source>
</evidence>
<reference evidence="1 2" key="1">
    <citation type="submission" date="2016-10" db="EMBL/GenBank/DDBJ databases">
        <title>Evaluation of Human, Veterinary and Environmental Mycobacterium chelonae Isolates by Core Genome Phylogenomic Analysis, Targeted Gene Comparison, and Anti-microbial Susceptibility Patterns: A Tale of Mistaken Identities.</title>
        <authorList>
            <person name="Fogelson S.B."/>
            <person name="Camus A.C."/>
            <person name="Lorenz W."/>
            <person name="Vasireddy R."/>
            <person name="Vasireddy S."/>
            <person name="Smith T."/>
            <person name="Brown-Elliott B.A."/>
            <person name="Wallace R.J.Jr."/>
            <person name="Hasan N.A."/>
            <person name="Reischl U."/>
            <person name="Sanchez S."/>
        </authorList>
    </citation>
    <scope>NUCLEOTIDE SEQUENCE [LARGE SCALE GENOMIC DNA]</scope>
    <source>
        <strain evidence="1 2">15515</strain>
    </source>
</reference>
<name>A0A1S1LTN7_MYCCH</name>
<gene>
    <name evidence="1" type="ORF">BKG82_12710</name>
</gene>